<dbReference type="InterPro" id="IPR004358">
    <property type="entry name" value="Sig_transdc_His_kin-like_C"/>
</dbReference>
<dbReference type="SMART" id="SM00388">
    <property type="entry name" value="HisKA"/>
    <property type="match status" value="1"/>
</dbReference>
<keyword evidence="7" id="KW-0812">Transmembrane</keyword>
<dbReference type="Gene3D" id="1.10.287.130">
    <property type="match status" value="1"/>
</dbReference>
<dbReference type="RefSeq" id="WP_215488510.1">
    <property type="nucleotide sequence ID" value="NZ_BAAAPJ010000001.1"/>
</dbReference>
<protein>
    <recommendedName>
        <fullName evidence="3">histidine kinase</fullName>
        <ecNumber evidence="3">2.7.13.3</ecNumber>
    </recommendedName>
</protein>
<keyword evidence="10" id="KW-1185">Reference proteome</keyword>
<dbReference type="InterPro" id="IPR036097">
    <property type="entry name" value="HisK_dim/P_sf"/>
</dbReference>
<comment type="subcellular location">
    <subcellularLocation>
        <location evidence="2">Cell membrane</location>
    </subcellularLocation>
</comment>
<feature type="transmembrane region" description="Helical" evidence="7">
    <location>
        <begin position="7"/>
        <end position="29"/>
    </location>
</feature>
<evidence type="ECO:0000256" key="7">
    <source>
        <dbReference type="SAM" id="Phobius"/>
    </source>
</evidence>
<dbReference type="PANTHER" id="PTHR43547">
    <property type="entry name" value="TWO-COMPONENT HISTIDINE KINASE"/>
    <property type="match status" value="1"/>
</dbReference>
<organism evidence="9 10">
    <name type="scientific">Microbacterium flavum</name>
    <dbReference type="NCBI Taxonomy" id="415216"/>
    <lineage>
        <taxon>Bacteria</taxon>
        <taxon>Bacillati</taxon>
        <taxon>Actinomycetota</taxon>
        <taxon>Actinomycetes</taxon>
        <taxon>Micrococcales</taxon>
        <taxon>Microbacteriaceae</taxon>
        <taxon>Microbacterium</taxon>
    </lineage>
</organism>
<keyword evidence="4" id="KW-0597">Phosphoprotein</keyword>
<feature type="transmembrane region" description="Helical" evidence="7">
    <location>
        <begin position="41"/>
        <end position="58"/>
    </location>
</feature>
<reference evidence="9 10" key="1">
    <citation type="submission" date="2021-03" db="EMBL/GenBank/DDBJ databases">
        <title>Microbacterium pauli sp. nov., isolated from microfiltered milk.</title>
        <authorList>
            <person name="Bellassi P."/>
            <person name="Fontana A."/>
            <person name="Callegari M.L."/>
            <person name="Lorenzo M."/>
            <person name="Cappa F."/>
        </authorList>
    </citation>
    <scope>NUCLEOTIDE SEQUENCE [LARGE SCALE GENOMIC DNA]</scope>
    <source>
        <strain evidence="9 10">DSM 18909</strain>
    </source>
</reference>
<name>A0ABS5XXM4_9MICO</name>
<dbReference type="SUPFAM" id="SSF47384">
    <property type="entry name" value="Homodimeric domain of signal transducing histidine kinase"/>
    <property type="match status" value="1"/>
</dbReference>
<keyword evidence="5 9" id="KW-0418">Kinase</keyword>
<feature type="domain" description="Histidine kinase" evidence="8">
    <location>
        <begin position="84"/>
        <end position="296"/>
    </location>
</feature>
<dbReference type="InterPro" id="IPR005467">
    <property type="entry name" value="His_kinase_dom"/>
</dbReference>
<dbReference type="PANTHER" id="PTHR43547:SF2">
    <property type="entry name" value="HYBRID SIGNAL TRANSDUCTION HISTIDINE KINASE C"/>
    <property type="match status" value="1"/>
</dbReference>
<dbReference type="PRINTS" id="PR00344">
    <property type="entry name" value="BCTRLSENSOR"/>
</dbReference>
<evidence type="ECO:0000256" key="3">
    <source>
        <dbReference type="ARBA" id="ARBA00012438"/>
    </source>
</evidence>
<evidence type="ECO:0000256" key="2">
    <source>
        <dbReference type="ARBA" id="ARBA00004236"/>
    </source>
</evidence>
<dbReference type="Pfam" id="PF02518">
    <property type="entry name" value="HATPase_c"/>
    <property type="match status" value="1"/>
</dbReference>
<dbReference type="EMBL" id="JAFLHG010000016">
    <property type="protein sequence ID" value="MBT8799277.1"/>
    <property type="molecule type" value="Genomic_DNA"/>
</dbReference>
<sequence length="299" mass="31727">MKTSARAPFGVVGTVLTILAPVLLVAGAIATHAGRLIEGDVLLVAAVLVAAVAVWSVFRARARDVREITRLRALARRRSDQVSMLSHEIRTPLGVILGSAELLAEGSPGPMLPRQQAFVARIIDNAARMQSLAEQLLVQARLESEQFVLNARDVDVRGLMRSVTQELTPLAGAPIILHTPGAPVDAHVDPDLIRLVVSNLVMNAARSSPGSEGIEVRVHPTEDHVLISVSDGGTGMTDAQRDRLFARFASGQPLGNGTGIGLFISQQLIELHGGRIFVDTITGKGTTMMFTVPAAVSRG</sequence>
<dbReference type="InterPro" id="IPR003594">
    <property type="entry name" value="HATPase_dom"/>
</dbReference>
<evidence type="ECO:0000259" key="8">
    <source>
        <dbReference type="PROSITE" id="PS50109"/>
    </source>
</evidence>
<accession>A0ABS5XXM4</accession>
<evidence type="ECO:0000256" key="4">
    <source>
        <dbReference type="ARBA" id="ARBA00022553"/>
    </source>
</evidence>
<dbReference type="InterPro" id="IPR036890">
    <property type="entry name" value="HATPase_C_sf"/>
</dbReference>
<evidence type="ECO:0000256" key="1">
    <source>
        <dbReference type="ARBA" id="ARBA00000085"/>
    </source>
</evidence>
<comment type="caution">
    <text evidence="9">The sequence shown here is derived from an EMBL/GenBank/DDBJ whole genome shotgun (WGS) entry which is preliminary data.</text>
</comment>
<dbReference type="Proteomes" id="UP000740605">
    <property type="component" value="Unassembled WGS sequence"/>
</dbReference>
<keyword evidence="7" id="KW-0472">Membrane</keyword>
<comment type="catalytic activity">
    <reaction evidence="1">
        <text>ATP + protein L-histidine = ADP + protein N-phospho-L-histidine.</text>
        <dbReference type="EC" id="2.7.13.3"/>
    </reaction>
</comment>
<dbReference type="InterPro" id="IPR003661">
    <property type="entry name" value="HisK_dim/P_dom"/>
</dbReference>
<evidence type="ECO:0000256" key="5">
    <source>
        <dbReference type="ARBA" id="ARBA00022777"/>
    </source>
</evidence>
<dbReference type="EC" id="2.7.13.3" evidence="3"/>
<dbReference type="SUPFAM" id="SSF55874">
    <property type="entry name" value="ATPase domain of HSP90 chaperone/DNA topoisomerase II/histidine kinase"/>
    <property type="match status" value="1"/>
</dbReference>
<dbReference type="GO" id="GO:0016301">
    <property type="term" value="F:kinase activity"/>
    <property type="evidence" value="ECO:0007669"/>
    <property type="project" value="UniProtKB-KW"/>
</dbReference>
<keyword evidence="6" id="KW-0902">Two-component regulatory system</keyword>
<proteinExistence type="predicted"/>
<gene>
    <name evidence="9" type="ORF">J0P97_14555</name>
</gene>
<evidence type="ECO:0000313" key="9">
    <source>
        <dbReference type="EMBL" id="MBT8799277.1"/>
    </source>
</evidence>
<keyword evidence="5 9" id="KW-0808">Transferase</keyword>
<dbReference type="PROSITE" id="PS50109">
    <property type="entry name" value="HIS_KIN"/>
    <property type="match status" value="1"/>
</dbReference>
<keyword evidence="7" id="KW-1133">Transmembrane helix</keyword>
<dbReference type="SMART" id="SM00387">
    <property type="entry name" value="HATPase_c"/>
    <property type="match status" value="1"/>
</dbReference>
<dbReference type="Pfam" id="PF00512">
    <property type="entry name" value="HisKA"/>
    <property type="match status" value="1"/>
</dbReference>
<dbReference type="Gene3D" id="3.30.565.10">
    <property type="entry name" value="Histidine kinase-like ATPase, C-terminal domain"/>
    <property type="match status" value="1"/>
</dbReference>
<dbReference type="CDD" id="cd00082">
    <property type="entry name" value="HisKA"/>
    <property type="match status" value="1"/>
</dbReference>
<evidence type="ECO:0000256" key="6">
    <source>
        <dbReference type="ARBA" id="ARBA00023012"/>
    </source>
</evidence>
<evidence type="ECO:0000313" key="10">
    <source>
        <dbReference type="Proteomes" id="UP000740605"/>
    </source>
</evidence>